<comment type="subcellular location">
    <subcellularLocation>
        <location evidence="12">Cytoplasm</location>
    </subcellularLocation>
</comment>
<dbReference type="Proteomes" id="UP000262583">
    <property type="component" value="Chromosome"/>
</dbReference>
<evidence type="ECO:0000313" key="18">
    <source>
        <dbReference type="Proteomes" id="UP000262583"/>
    </source>
</evidence>
<organism evidence="17 18">
    <name type="scientific">Sumerlaea chitinivorans</name>
    <dbReference type="NCBI Taxonomy" id="2250252"/>
    <lineage>
        <taxon>Bacteria</taxon>
        <taxon>Candidatus Sumerlaeota</taxon>
        <taxon>Candidatus Sumerlaeia</taxon>
        <taxon>Candidatus Sumerlaeales</taxon>
        <taxon>Candidatus Sumerlaeaceae</taxon>
        <taxon>Candidatus Sumerlaea</taxon>
    </lineage>
</organism>
<feature type="site" description="Part of a proton relay during catalysis" evidence="12 16">
    <location>
        <position position="44"/>
    </location>
</feature>
<dbReference type="PROSITE" id="PS00665">
    <property type="entry name" value="DHDPS_1"/>
    <property type="match status" value="1"/>
</dbReference>
<keyword evidence="8 12" id="KW-0457">Lysine biosynthesis</keyword>
<comment type="similarity">
    <text evidence="3 12 13">Belongs to the DapA family.</text>
</comment>
<keyword evidence="10 12" id="KW-0704">Schiff base</keyword>
<dbReference type="UniPathway" id="UPA00034">
    <property type="reaction ID" value="UER00017"/>
</dbReference>
<sequence>MKLTGSMCAIVTPFRNGAIDAGALERLIEYQIQNGTSAIVPCGTTGESATLSHDEHHEVIALTIKFVRKRVPVIAGTGSNSTSEAISLTKFAKEWGADAALLITPYYNRPTQEGLYAHYMSVAEAVDLPLVLYNVPSRTAVNLAPETVARLAQHPNIVAIKEASGSTDYVSQLRLLCDITILSGNDNMTLPLMALGAEGVISVLANVAPRHCAELVEAAAQGDWTRARELHYQTFPLVEALFAETNPIPVKAALAMMGMISPEIRLPLTHISEKAAPRLRAELQRLGLLEGAAS</sequence>
<feature type="site" description="L-lysine inhibitor binding" evidence="16">
    <location>
        <position position="80"/>
    </location>
</feature>
<dbReference type="GO" id="GO:0009089">
    <property type="term" value="P:lysine biosynthetic process via diaminopimelate"/>
    <property type="evidence" value="ECO:0007669"/>
    <property type="project" value="UniProtKB-UniRule"/>
</dbReference>
<keyword evidence="7 12" id="KW-0220">Diaminopimelate biosynthesis</keyword>
<evidence type="ECO:0000256" key="10">
    <source>
        <dbReference type="ARBA" id="ARBA00023270"/>
    </source>
</evidence>
<gene>
    <name evidence="12" type="primary">dapA</name>
    <name evidence="17" type="ORF">BRCON_0048</name>
</gene>
<dbReference type="GO" id="GO:0008840">
    <property type="term" value="F:4-hydroxy-tetrahydrodipicolinate synthase activity"/>
    <property type="evidence" value="ECO:0007669"/>
    <property type="project" value="UniProtKB-UniRule"/>
</dbReference>
<protein>
    <recommendedName>
        <fullName evidence="4 12">4-hydroxy-tetrahydrodipicolinate synthase</fullName>
        <shortName evidence="12">HTPA synthase</shortName>
        <ecNumber evidence="4 12">4.3.3.7</ecNumber>
    </recommendedName>
</protein>
<dbReference type="PROSITE" id="PS00666">
    <property type="entry name" value="DHDPS_2"/>
    <property type="match status" value="1"/>
</dbReference>
<evidence type="ECO:0000256" key="3">
    <source>
        <dbReference type="ARBA" id="ARBA00007592"/>
    </source>
</evidence>
<dbReference type="SMART" id="SM01130">
    <property type="entry name" value="DHDPS"/>
    <property type="match status" value="1"/>
</dbReference>
<dbReference type="EC" id="4.3.3.7" evidence="4 12"/>
<evidence type="ECO:0000256" key="12">
    <source>
        <dbReference type="HAMAP-Rule" id="MF_00418"/>
    </source>
</evidence>
<dbReference type="NCBIfam" id="TIGR00674">
    <property type="entry name" value="dapA"/>
    <property type="match status" value="1"/>
</dbReference>
<feature type="site" description="L-lysine inhibitor binding" evidence="16">
    <location>
        <position position="106"/>
    </location>
</feature>
<reference evidence="17 18" key="1">
    <citation type="submission" date="2018-05" db="EMBL/GenBank/DDBJ databases">
        <title>A metagenomic window into the 2 km-deep terrestrial subsurface aquifer revealed taxonomically and functionally diverse microbial community comprising novel uncultured bacterial lineages.</title>
        <authorList>
            <person name="Kadnikov V.V."/>
            <person name="Mardanov A.V."/>
            <person name="Beletsky A.V."/>
            <person name="Banks D."/>
            <person name="Pimenov N.V."/>
            <person name="Frank Y.A."/>
            <person name="Karnachuk O.V."/>
            <person name="Ravin N.V."/>
        </authorList>
    </citation>
    <scope>NUCLEOTIDE SEQUENCE [LARGE SCALE GENOMIC DNA]</scope>
    <source>
        <strain evidence="17">BY</strain>
    </source>
</reference>
<accession>A0A2Z4Y2R0</accession>
<dbReference type="PRINTS" id="PR00146">
    <property type="entry name" value="DHPICSNTHASE"/>
</dbReference>
<dbReference type="PANTHER" id="PTHR12128">
    <property type="entry name" value="DIHYDRODIPICOLINATE SYNTHASE"/>
    <property type="match status" value="1"/>
</dbReference>
<evidence type="ECO:0000256" key="16">
    <source>
        <dbReference type="PIRSR" id="PIRSR001365-3"/>
    </source>
</evidence>
<evidence type="ECO:0000256" key="15">
    <source>
        <dbReference type="PIRSR" id="PIRSR001365-2"/>
    </source>
</evidence>
<dbReference type="HAMAP" id="MF_00418">
    <property type="entry name" value="DapA"/>
    <property type="match status" value="1"/>
</dbReference>
<evidence type="ECO:0000256" key="13">
    <source>
        <dbReference type="PIRNR" id="PIRNR001365"/>
    </source>
</evidence>
<dbReference type="InterPro" id="IPR013785">
    <property type="entry name" value="Aldolase_TIM"/>
</dbReference>
<feature type="site" description="L-lysine inhibitor binding" evidence="16">
    <location>
        <position position="84"/>
    </location>
</feature>
<evidence type="ECO:0000256" key="6">
    <source>
        <dbReference type="ARBA" id="ARBA00022605"/>
    </source>
</evidence>
<evidence type="ECO:0000256" key="1">
    <source>
        <dbReference type="ARBA" id="ARBA00003294"/>
    </source>
</evidence>
<proteinExistence type="inferred from homology"/>
<comment type="catalytic activity">
    <reaction evidence="11 12">
        <text>L-aspartate 4-semialdehyde + pyruvate = (2S,4S)-4-hydroxy-2,3,4,5-tetrahydrodipicolinate + H2O + H(+)</text>
        <dbReference type="Rhea" id="RHEA:34171"/>
        <dbReference type="ChEBI" id="CHEBI:15361"/>
        <dbReference type="ChEBI" id="CHEBI:15377"/>
        <dbReference type="ChEBI" id="CHEBI:15378"/>
        <dbReference type="ChEBI" id="CHEBI:67139"/>
        <dbReference type="ChEBI" id="CHEBI:537519"/>
        <dbReference type="EC" id="4.3.3.7"/>
    </reaction>
</comment>
<evidence type="ECO:0000256" key="5">
    <source>
        <dbReference type="ARBA" id="ARBA00022490"/>
    </source>
</evidence>
<dbReference type="Pfam" id="PF00701">
    <property type="entry name" value="DHDPS"/>
    <property type="match status" value="1"/>
</dbReference>
<dbReference type="GO" id="GO:0005829">
    <property type="term" value="C:cytosol"/>
    <property type="evidence" value="ECO:0007669"/>
    <property type="project" value="TreeGrafter"/>
</dbReference>
<feature type="site" description="L-lysine inhibitor binding; via carbonyl oxygen" evidence="16">
    <location>
        <position position="49"/>
    </location>
</feature>
<dbReference type="GO" id="GO:0019877">
    <property type="term" value="P:diaminopimelate biosynthetic process"/>
    <property type="evidence" value="ECO:0007669"/>
    <property type="project" value="UniProtKB-UniRule"/>
</dbReference>
<name>A0A2Z4Y2R0_SUMC1</name>
<evidence type="ECO:0000256" key="8">
    <source>
        <dbReference type="ARBA" id="ARBA00023154"/>
    </source>
</evidence>
<dbReference type="InterPro" id="IPR002220">
    <property type="entry name" value="DapA-like"/>
</dbReference>
<evidence type="ECO:0000256" key="11">
    <source>
        <dbReference type="ARBA" id="ARBA00047836"/>
    </source>
</evidence>
<dbReference type="InterPro" id="IPR020624">
    <property type="entry name" value="Schiff_base-form_aldolases_CS"/>
</dbReference>
<feature type="binding site" evidence="12 15">
    <location>
        <position position="201"/>
    </location>
    <ligand>
        <name>pyruvate</name>
        <dbReference type="ChEBI" id="CHEBI:15361"/>
    </ligand>
</feature>
<keyword evidence="5 12" id="KW-0963">Cytoplasm</keyword>
<dbReference type="EMBL" id="CP030759">
    <property type="protein sequence ID" value="AXA34825.1"/>
    <property type="molecule type" value="Genomic_DNA"/>
</dbReference>
<comment type="subunit">
    <text evidence="12">Homotetramer; dimer of dimers.</text>
</comment>
<dbReference type="InterPro" id="IPR005263">
    <property type="entry name" value="DapA"/>
</dbReference>
<dbReference type="KEGG" id="schv:BRCON_0048"/>
<comment type="pathway">
    <text evidence="2 12">Amino-acid biosynthesis; L-lysine biosynthesis via DAP pathway; (S)-tetrahydrodipicolinate from L-aspartate: step 3/4.</text>
</comment>
<dbReference type="PANTHER" id="PTHR12128:SF66">
    <property type="entry name" value="4-HYDROXY-2-OXOGLUTARATE ALDOLASE, MITOCHONDRIAL"/>
    <property type="match status" value="1"/>
</dbReference>
<keyword evidence="6 12" id="KW-0028">Amino-acid biosynthesis</keyword>
<evidence type="ECO:0000256" key="14">
    <source>
        <dbReference type="PIRSR" id="PIRSR001365-1"/>
    </source>
</evidence>
<keyword evidence="9 12" id="KW-0456">Lyase</keyword>
<dbReference type="PIRSF" id="PIRSF001365">
    <property type="entry name" value="DHDPS"/>
    <property type="match status" value="1"/>
</dbReference>
<dbReference type="AlphaFoldDB" id="A0A2Z4Y2R0"/>
<feature type="site" description="Part of a proton relay during catalysis" evidence="12 16">
    <location>
        <position position="107"/>
    </location>
</feature>
<feature type="active site" description="Proton donor/acceptor" evidence="12 14">
    <location>
        <position position="133"/>
    </location>
</feature>
<evidence type="ECO:0000313" key="17">
    <source>
        <dbReference type="EMBL" id="AXA34825.1"/>
    </source>
</evidence>
<comment type="caution">
    <text evidence="12">Was originally thought to be a dihydrodipicolinate synthase (DHDPS), catalyzing the condensation of (S)-aspartate-beta-semialdehyde [(S)-ASA] and pyruvate to dihydrodipicolinate (DHDP). However, it was shown in E.coli that the product of the enzymatic reaction is not dihydrodipicolinate but in fact (4S)-4-hydroxy-2,3,4,5-tetrahydro-(2S)-dipicolinic acid (HTPA), and that the consecutive dehydration reaction leading to DHDP is not spontaneous but catalyzed by DapB.</text>
</comment>
<dbReference type="CDD" id="cd00950">
    <property type="entry name" value="DHDPS"/>
    <property type="match status" value="1"/>
</dbReference>
<evidence type="ECO:0000256" key="4">
    <source>
        <dbReference type="ARBA" id="ARBA00012086"/>
    </source>
</evidence>
<comment type="function">
    <text evidence="1 12">Catalyzes the condensation of (S)-aspartate-beta-semialdehyde [(S)-ASA] and pyruvate to 4-hydroxy-tetrahydrodipicolinate (HTPA).</text>
</comment>
<evidence type="ECO:0000256" key="9">
    <source>
        <dbReference type="ARBA" id="ARBA00023239"/>
    </source>
</evidence>
<dbReference type="SUPFAM" id="SSF51569">
    <property type="entry name" value="Aldolase"/>
    <property type="match status" value="1"/>
</dbReference>
<evidence type="ECO:0000256" key="2">
    <source>
        <dbReference type="ARBA" id="ARBA00005120"/>
    </source>
</evidence>
<feature type="active site" description="Schiff-base intermediate with substrate" evidence="12 14">
    <location>
        <position position="161"/>
    </location>
</feature>
<dbReference type="InterPro" id="IPR020625">
    <property type="entry name" value="Schiff_base-form_aldolases_AS"/>
</dbReference>
<evidence type="ECO:0000256" key="7">
    <source>
        <dbReference type="ARBA" id="ARBA00022915"/>
    </source>
</evidence>
<feature type="binding site" evidence="12 15">
    <location>
        <position position="45"/>
    </location>
    <ligand>
        <name>pyruvate</name>
        <dbReference type="ChEBI" id="CHEBI:15361"/>
    </ligand>
</feature>
<dbReference type="Gene3D" id="3.20.20.70">
    <property type="entry name" value="Aldolase class I"/>
    <property type="match status" value="1"/>
</dbReference>